<reference evidence="2" key="1">
    <citation type="submission" date="2022-07" db="EMBL/GenBank/DDBJ databases">
        <title>Draft genome sequence of Zalerion maritima ATCC 34329, a (micro)plastics degrading marine fungus.</title>
        <authorList>
            <person name="Paco A."/>
            <person name="Goncalves M.F.M."/>
            <person name="Rocha-Santos T.A.P."/>
            <person name="Alves A."/>
        </authorList>
    </citation>
    <scope>NUCLEOTIDE SEQUENCE</scope>
    <source>
        <strain evidence="2">ATCC 34329</strain>
    </source>
</reference>
<feature type="region of interest" description="Disordered" evidence="1">
    <location>
        <begin position="1"/>
        <end position="72"/>
    </location>
</feature>
<keyword evidence="3" id="KW-1185">Reference proteome</keyword>
<feature type="region of interest" description="Disordered" evidence="1">
    <location>
        <begin position="92"/>
        <end position="126"/>
    </location>
</feature>
<feature type="compositionally biased region" description="Basic and acidic residues" evidence="1">
    <location>
        <begin position="27"/>
        <end position="40"/>
    </location>
</feature>
<dbReference type="Proteomes" id="UP001201980">
    <property type="component" value="Unassembled WGS sequence"/>
</dbReference>
<accession>A0AAD5WUA9</accession>
<evidence type="ECO:0000313" key="3">
    <source>
        <dbReference type="Proteomes" id="UP001201980"/>
    </source>
</evidence>
<protein>
    <submittedName>
        <fullName evidence="2">Uncharacterized protein</fullName>
    </submittedName>
</protein>
<dbReference type="EMBL" id="JAKWBI020000088">
    <property type="protein sequence ID" value="KAJ2903229.1"/>
    <property type="molecule type" value="Genomic_DNA"/>
</dbReference>
<comment type="caution">
    <text evidence="2">The sequence shown here is derived from an EMBL/GenBank/DDBJ whole genome shotgun (WGS) entry which is preliminary data.</text>
</comment>
<name>A0AAD5WUA9_9PEZI</name>
<gene>
    <name evidence="2" type="ORF">MKZ38_010265</name>
</gene>
<evidence type="ECO:0000256" key="1">
    <source>
        <dbReference type="SAM" id="MobiDB-lite"/>
    </source>
</evidence>
<feature type="compositionally biased region" description="Low complexity" evidence="1">
    <location>
        <begin position="103"/>
        <end position="114"/>
    </location>
</feature>
<evidence type="ECO:0000313" key="2">
    <source>
        <dbReference type="EMBL" id="KAJ2903229.1"/>
    </source>
</evidence>
<proteinExistence type="predicted"/>
<sequence length="126" mass="12817">MGVAPAPEAASRTRRGGRSRGPPARPSGDDRTVGDGDWRNLIEPSASSPCPPRPPLAKRPTDPKSPMVDGLDISDLSGLQILVGRTAGMVLGAKRRPGGPAGGNRPEAPAASPEAAEETAVGKGPR</sequence>
<dbReference type="AlphaFoldDB" id="A0AAD5WUA9"/>
<organism evidence="2 3">
    <name type="scientific">Zalerion maritima</name>
    <dbReference type="NCBI Taxonomy" id="339359"/>
    <lineage>
        <taxon>Eukaryota</taxon>
        <taxon>Fungi</taxon>
        <taxon>Dikarya</taxon>
        <taxon>Ascomycota</taxon>
        <taxon>Pezizomycotina</taxon>
        <taxon>Sordariomycetes</taxon>
        <taxon>Lulworthiomycetidae</taxon>
        <taxon>Lulworthiales</taxon>
        <taxon>Lulworthiaceae</taxon>
        <taxon>Zalerion</taxon>
    </lineage>
</organism>